<keyword evidence="4" id="KW-1185">Reference proteome</keyword>
<dbReference type="InterPro" id="IPR031316">
    <property type="entry name" value="FlgM_C"/>
</dbReference>
<proteinExistence type="predicted"/>
<gene>
    <name evidence="3" type="ORF">IWA51_00195</name>
</gene>
<keyword evidence="3" id="KW-0966">Cell projection</keyword>
<dbReference type="InterPro" id="IPR035890">
    <property type="entry name" value="Anti-sigma-28_factor_FlgM_sf"/>
</dbReference>
<feature type="domain" description="Anti-sigma-28 factor FlgM C-terminal" evidence="2">
    <location>
        <begin position="32"/>
        <end position="90"/>
    </location>
</feature>
<sequence length="95" mass="10424">MMIDKISGVNPLTSLTNTKRTSTTQSVKVSSDEITLSDEAKAMAEARMISQIADETPDVRSELVEQIKQKIQDPNYLNEATIASTADRILSAYGF</sequence>
<feature type="region of interest" description="Disordered" evidence="1">
    <location>
        <begin position="1"/>
        <end position="26"/>
    </location>
</feature>
<keyword evidence="3" id="KW-0282">Flagellum</keyword>
<evidence type="ECO:0000259" key="2">
    <source>
        <dbReference type="Pfam" id="PF04316"/>
    </source>
</evidence>
<dbReference type="Pfam" id="PF04316">
    <property type="entry name" value="FlgM"/>
    <property type="match status" value="1"/>
</dbReference>
<dbReference type="KEGG" id="tper:IWA51_00195"/>
<evidence type="ECO:0000313" key="4">
    <source>
        <dbReference type="Proteomes" id="UP000595224"/>
    </source>
</evidence>
<dbReference type="RefSeq" id="WP_177528654.1">
    <property type="nucleotide sequence ID" value="NZ_CBCSHE010000007.1"/>
</dbReference>
<dbReference type="SUPFAM" id="SSF101498">
    <property type="entry name" value="Anti-sigma factor FlgM"/>
    <property type="match status" value="1"/>
</dbReference>
<dbReference type="EMBL" id="CP064936">
    <property type="protein sequence ID" value="QQA01093.1"/>
    <property type="molecule type" value="Genomic_DNA"/>
</dbReference>
<feature type="compositionally biased region" description="Low complexity" evidence="1">
    <location>
        <begin position="13"/>
        <end position="26"/>
    </location>
</feature>
<keyword evidence="3" id="KW-0969">Cilium</keyword>
<evidence type="ECO:0000256" key="1">
    <source>
        <dbReference type="SAM" id="MobiDB-lite"/>
    </source>
</evidence>
<name>A0A7T3V537_9SPIR</name>
<dbReference type="Proteomes" id="UP000595224">
    <property type="component" value="Chromosome"/>
</dbReference>
<organism evidence="3 4">
    <name type="scientific">Treponema peruense</name>
    <dbReference type="NCBI Taxonomy" id="2787628"/>
    <lineage>
        <taxon>Bacteria</taxon>
        <taxon>Pseudomonadati</taxon>
        <taxon>Spirochaetota</taxon>
        <taxon>Spirochaetia</taxon>
        <taxon>Spirochaetales</taxon>
        <taxon>Treponemataceae</taxon>
        <taxon>Treponema</taxon>
    </lineage>
</organism>
<dbReference type="AlphaFoldDB" id="A0A7T3V537"/>
<evidence type="ECO:0000313" key="3">
    <source>
        <dbReference type="EMBL" id="QQA01093.1"/>
    </source>
</evidence>
<accession>A0A7T3V537</accession>
<reference evidence="3 4" key="1">
    <citation type="submission" date="2020-11" db="EMBL/GenBank/DDBJ databases">
        <title>Treponema Peruensis nv. sp., first commensal Treponema isolated from human feces.</title>
        <authorList>
            <person name="Belkhou C."/>
            <person name="Raes J."/>
        </authorList>
    </citation>
    <scope>NUCLEOTIDE SEQUENCE [LARGE SCALE GENOMIC DNA]</scope>
    <source>
        <strain evidence="3 4">RCC2812</strain>
    </source>
</reference>
<protein>
    <submittedName>
        <fullName evidence="3">Flagellar biosynthesis anti-sigma factor FlgM</fullName>
    </submittedName>
</protein>